<organism evidence="2 3">
    <name type="scientific">Nannochloropsis gaditana</name>
    <dbReference type="NCBI Taxonomy" id="72520"/>
    <lineage>
        <taxon>Eukaryota</taxon>
        <taxon>Sar</taxon>
        <taxon>Stramenopiles</taxon>
        <taxon>Ochrophyta</taxon>
        <taxon>Eustigmatophyceae</taxon>
        <taxon>Eustigmatales</taxon>
        <taxon>Monodopsidaceae</taxon>
        <taxon>Nannochloropsis</taxon>
    </lineage>
</organism>
<gene>
    <name evidence="2" type="ORF">Naga_100640g4</name>
</gene>
<feature type="non-terminal residue" evidence="2">
    <location>
        <position position="259"/>
    </location>
</feature>
<name>W7T1M7_9STRA</name>
<proteinExistence type="predicted"/>
<protein>
    <submittedName>
        <fullName evidence="2">Uncharacterized protein</fullName>
    </submittedName>
</protein>
<evidence type="ECO:0000313" key="2">
    <source>
        <dbReference type="EMBL" id="EWM20965.1"/>
    </source>
</evidence>
<reference evidence="2 3" key="1">
    <citation type="journal article" date="2014" name="Mol. Plant">
        <title>Chromosome Scale Genome Assembly and Transcriptome Profiling of Nannochloropsis gaditana in Nitrogen Depletion.</title>
        <authorList>
            <person name="Corteggiani Carpinelli E."/>
            <person name="Telatin A."/>
            <person name="Vitulo N."/>
            <person name="Forcato C."/>
            <person name="D'Angelo M."/>
            <person name="Schiavon R."/>
            <person name="Vezzi A."/>
            <person name="Giacometti G.M."/>
            <person name="Morosinotto T."/>
            <person name="Valle G."/>
        </authorList>
    </citation>
    <scope>NUCLEOTIDE SEQUENCE [LARGE SCALE GENOMIC DNA]</scope>
    <source>
        <strain evidence="2 3">B-31</strain>
    </source>
</reference>
<sequence>MVDLPHNCVNRLIDDASFFPVLHVPLSSTCSISFSLSSVSLTFFSPLPPHAFPPPACSTSLKDSPCRDLFRGHLLNLRGGSFSSSLLPTLTSSPMPRLPSLRAVLPSLHALCAPPTCFGKTIWVSGENAGIFAAWFLPAVREPRRGLRIKRRGREGGSEGGGGGGRGGNDESEAFKVEERAWDALKGGISVQREGGKQEVERRERKEGGDFFANRRARQAWEENERRAALEYEGWTEEGEEEEGEGEEEEEEEEEEVGG</sequence>
<evidence type="ECO:0000313" key="3">
    <source>
        <dbReference type="Proteomes" id="UP000019335"/>
    </source>
</evidence>
<keyword evidence="3" id="KW-1185">Reference proteome</keyword>
<feature type="compositionally biased region" description="Basic and acidic residues" evidence="1">
    <location>
        <begin position="194"/>
        <end position="209"/>
    </location>
</feature>
<feature type="compositionally biased region" description="Acidic residues" evidence="1">
    <location>
        <begin position="234"/>
        <end position="259"/>
    </location>
</feature>
<dbReference type="EMBL" id="AZIL01002721">
    <property type="protein sequence ID" value="EWM20965.1"/>
    <property type="molecule type" value="Genomic_DNA"/>
</dbReference>
<dbReference type="Proteomes" id="UP000019335">
    <property type="component" value="Unassembled WGS sequence"/>
</dbReference>
<feature type="compositionally biased region" description="Gly residues" evidence="1">
    <location>
        <begin position="158"/>
        <end position="167"/>
    </location>
</feature>
<feature type="region of interest" description="Disordered" evidence="1">
    <location>
        <begin position="148"/>
        <end position="171"/>
    </location>
</feature>
<feature type="region of interest" description="Disordered" evidence="1">
    <location>
        <begin position="228"/>
        <end position="259"/>
    </location>
</feature>
<feature type="region of interest" description="Disordered" evidence="1">
    <location>
        <begin position="192"/>
        <end position="211"/>
    </location>
</feature>
<dbReference type="OrthoDB" id="10579367at2759"/>
<dbReference type="AlphaFoldDB" id="W7T1M7"/>
<comment type="caution">
    <text evidence="2">The sequence shown here is derived from an EMBL/GenBank/DDBJ whole genome shotgun (WGS) entry which is preliminary data.</text>
</comment>
<evidence type="ECO:0000256" key="1">
    <source>
        <dbReference type="SAM" id="MobiDB-lite"/>
    </source>
</evidence>
<accession>W7T1M7</accession>